<dbReference type="KEGG" id="pht:BLM14_12425"/>
<dbReference type="Gene3D" id="2.150.10.10">
    <property type="entry name" value="Serralysin-like metalloprotease, C-terminal"/>
    <property type="match status" value="1"/>
</dbReference>
<feature type="domain" description="Trimeric autotransporter adhesin YadA-like stalk" evidence="14">
    <location>
        <begin position="401"/>
        <end position="424"/>
    </location>
</feature>
<evidence type="ECO:0000259" key="14">
    <source>
        <dbReference type="Pfam" id="PF05662"/>
    </source>
</evidence>
<evidence type="ECO:0000256" key="8">
    <source>
        <dbReference type="ARBA" id="ARBA00022927"/>
    </source>
</evidence>
<feature type="domain" description="Trimeric autotransporter adhesin YadA-like stalk" evidence="14">
    <location>
        <begin position="245"/>
        <end position="281"/>
    </location>
</feature>
<reference evidence="16" key="1">
    <citation type="journal article" date="2017" name="Int J Environ Stud">
        <title>Does the Miocene-Pliocene relict legume Oxytropis triphylla form nitrogen-fixing nodules with a combination of bacterial strains?</title>
        <authorList>
            <person name="Safronova V."/>
            <person name="Belimov A."/>
            <person name="Sazanova A."/>
            <person name="Kuznetsova I."/>
            <person name="Popova J."/>
            <person name="Andronov E."/>
            <person name="Verkhozina A."/>
            <person name="Tikhonovich I."/>
        </authorList>
    </citation>
    <scope>NUCLEOTIDE SEQUENCE [LARGE SCALE GENOMIC DNA]</scope>
    <source>
        <strain evidence="16">Tri-38</strain>
    </source>
</reference>
<dbReference type="OrthoDB" id="1631723at2"/>
<keyword evidence="4" id="KW-0813">Transport</keyword>
<evidence type="ECO:0000259" key="13">
    <source>
        <dbReference type="Pfam" id="PF05658"/>
    </source>
</evidence>
<feature type="domain" description="Trimeric autotransporter adhesin YadA-like head" evidence="13">
    <location>
        <begin position="179"/>
        <end position="205"/>
    </location>
</feature>
<dbReference type="SUPFAM" id="SSF101967">
    <property type="entry name" value="Adhesin YadA, collagen-binding domain"/>
    <property type="match status" value="2"/>
</dbReference>
<feature type="domain" description="Trimeric autotransporter adhesin YadA-like C-terminal membrane anchor" evidence="12">
    <location>
        <begin position="697"/>
        <end position="751"/>
    </location>
</feature>
<keyword evidence="7" id="KW-0732">Signal</keyword>
<proteinExistence type="inferred from homology"/>
<dbReference type="GO" id="GO:0015031">
    <property type="term" value="P:protein transport"/>
    <property type="evidence" value="ECO:0007669"/>
    <property type="project" value="UniProtKB-KW"/>
</dbReference>
<dbReference type="SUPFAM" id="SSF54523">
    <property type="entry name" value="Pili subunits"/>
    <property type="match status" value="1"/>
</dbReference>
<evidence type="ECO:0000313" key="16">
    <source>
        <dbReference type="Proteomes" id="UP000232163"/>
    </source>
</evidence>
<evidence type="ECO:0000256" key="11">
    <source>
        <dbReference type="SAM" id="MobiDB-lite"/>
    </source>
</evidence>
<dbReference type="Pfam" id="PF05662">
    <property type="entry name" value="YadA_stalk"/>
    <property type="match status" value="5"/>
</dbReference>
<keyword evidence="10" id="KW-0998">Cell outer membrane</keyword>
<evidence type="ECO:0008006" key="17">
    <source>
        <dbReference type="Google" id="ProtNLM"/>
    </source>
</evidence>
<protein>
    <recommendedName>
        <fullName evidence="17">Trimeric autotransporter adhesin YadA-like C-terminal membrane anchor domain-containing protein</fullName>
    </recommendedName>
</protein>
<dbReference type="GO" id="GO:0009279">
    <property type="term" value="C:cell outer membrane"/>
    <property type="evidence" value="ECO:0007669"/>
    <property type="project" value="UniProtKB-SubCell"/>
</dbReference>
<comment type="subcellular location">
    <subcellularLocation>
        <location evidence="2">Cell outer membrane</location>
    </subcellularLocation>
    <subcellularLocation>
        <location evidence="1">Cell surface</location>
    </subcellularLocation>
</comment>
<dbReference type="Pfam" id="PF03895">
    <property type="entry name" value="YadA_anchor"/>
    <property type="match status" value="1"/>
</dbReference>
<sequence length="753" mass="77104">MKRIAVAGPDTKDSSQAKSPRHAQSWLAALHASRSLRRRLTAILRMACRMLGLKRGRGLGMLGIGGRVAVTAGMIAGVAPDALASGIFVNDGGDSTCTHVLDGGSGGPISTINDARLCDSTTKATQTDHVLFYSVQGPHARSLSLGNELYVNGGFIGLNNNTGANPTLSMCIGNLNTSANGVNSVSIGNNAKADSDRSIALGFNSITAAATNVGNSIIINGASYTITGGTPDSVLSIGSDTLKRQITNVAAGQLNKDSTDAVNGSQLFATNSALGALGGRVGTIDTSVSNINAGKAGLVQQADATSNLTVGKDTDGAAIDLRGKTAARKLLSLTAGAVSINSTEAVNGSQLFSTGKSVADALGGGASIDATGKWTAPAFSMSMIGADGKIATTPSEKSLEAINGSQLWGVSNKIAGFLGGDASVDANGVFTGPSYKVTNINANGTTSSTSYNNVGSALGGLNDNTTNINNRINEITKEVTTLDKDSLRWDEQKGVFTALRDQPISVDGVTKMVPGTSKITNITDGEVNATSTDAVTGAQLFERDERITNIDHRVTKIETTVNTDITAAMDKTAVKYAPDASGNKTNEVALVGGDPNAPVLISNVKAGAADNDAVNVKQLKETITQETTRVNNQVNQYLDESKTYTNNQIASLRSDTDEKFGIVDQKLDQLSSDIGAVRNEARQAAAIGLAASSLRFDNTPGKISVAMGGGVWRDQGAVAFGAGYTSESGAIRANLSGVASGGEVGVGAGFTLN</sequence>
<evidence type="ECO:0000256" key="7">
    <source>
        <dbReference type="ARBA" id="ARBA00022729"/>
    </source>
</evidence>
<dbReference type="InterPro" id="IPR008640">
    <property type="entry name" value="Adhesin_Head_dom"/>
</dbReference>
<feature type="region of interest" description="Disordered" evidence="11">
    <location>
        <begin position="1"/>
        <end position="21"/>
    </location>
</feature>
<dbReference type="Gene3D" id="3.30.1300.30">
    <property type="entry name" value="GSPII I/J protein-like"/>
    <property type="match status" value="1"/>
</dbReference>
<dbReference type="EMBL" id="MZMT01000053">
    <property type="protein sequence ID" value="PIO41915.1"/>
    <property type="molecule type" value="Genomic_DNA"/>
</dbReference>
<dbReference type="RefSeq" id="WP_099999677.1">
    <property type="nucleotide sequence ID" value="NZ_CP017940.1"/>
</dbReference>
<dbReference type="InterPro" id="IPR011049">
    <property type="entry name" value="Serralysin-like_metalloprot_C"/>
</dbReference>
<gene>
    <name evidence="15" type="ORF">B5P45_22870</name>
</gene>
<dbReference type="InterPro" id="IPR005594">
    <property type="entry name" value="YadA_C"/>
</dbReference>
<evidence type="ECO:0000313" key="15">
    <source>
        <dbReference type="EMBL" id="PIO41915.1"/>
    </source>
</evidence>
<feature type="domain" description="Trimeric autotransporter adhesin YadA-like stalk" evidence="14">
    <location>
        <begin position="518"/>
        <end position="555"/>
    </location>
</feature>
<evidence type="ECO:0000256" key="10">
    <source>
        <dbReference type="ARBA" id="ARBA00023237"/>
    </source>
</evidence>
<evidence type="ECO:0000256" key="6">
    <source>
        <dbReference type="ARBA" id="ARBA00022692"/>
    </source>
</evidence>
<keyword evidence="16" id="KW-1185">Reference proteome</keyword>
<accession>A0A2N9VQZ7</accession>
<dbReference type="Pfam" id="PF05658">
    <property type="entry name" value="YadA_head"/>
    <property type="match status" value="1"/>
</dbReference>
<keyword evidence="6" id="KW-0812">Transmembrane</keyword>
<dbReference type="Proteomes" id="UP000232163">
    <property type="component" value="Unassembled WGS sequence"/>
</dbReference>
<evidence type="ECO:0000256" key="2">
    <source>
        <dbReference type="ARBA" id="ARBA00004442"/>
    </source>
</evidence>
<name>A0A2N9VQZ7_9HYPH</name>
<dbReference type="InterPro" id="IPR045584">
    <property type="entry name" value="Pilin-like"/>
</dbReference>
<feature type="domain" description="Trimeric autotransporter adhesin YadA-like stalk" evidence="14">
    <location>
        <begin position="335"/>
        <end position="367"/>
    </location>
</feature>
<dbReference type="InterPro" id="IPR008635">
    <property type="entry name" value="Coiled_stalk_dom"/>
</dbReference>
<evidence type="ECO:0000256" key="4">
    <source>
        <dbReference type="ARBA" id="ARBA00022448"/>
    </source>
</evidence>
<keyword evidence="9" id="KW-0472">Membrane</keyword>
<keyword evidence="5" id="KW-1134">Transmembrane beta strand</keyword>
<evidence type="ECO:0000256" key="3">
    <source>
        <dbReference type="ARBA" id="ARBA00005848"/>
    </source>
</evidence>
<dbReference type="AlphaFoldDB" id="A0A2N9VQZ7"/>
<organism evidence="15 16">
    <name type="scientific">Phyllobacterium zundukense</name>
    <dbReference type="NCBI Taxonomy" id="1867719"/>
    <lineage>
        <taxon>Bacteria</taxon>
        <taxon>Pseudomonadati</taxon>
        <taxon>Pseudomonadota</taxon>
        <taxon>Alphaproteobacteria</taxon>
        <taxon>Hyphomicrobiales</taxon>
        <taxon>Phyllobacteriaceae</taxon>
        <taxon>Phyllobacterium</taxon>
    </lineage>
</organism>
<evidence type="ECO:0000259" key="12">
    <source>
        <dbReference type="Pfam" id="PF03895"/>
    </source>
</evidence>
<evidence type="ECO:0000256" key="9">
    <source>
        <dbReference type="ARBA" id="ARBA00023136"/>
    </source>
</evidence>
<feature type="domain" description="Trimeric autotransporter adhesin YadA-like stalk" evidence="14">
    <location>
        <begin position="601"/>
        <end position="635"/>
    </location>
</feature>
<dbReference type="Gene3D" id="6.10.250.2040">
    <property type="match status" value="1"/>
</dbReference>
<dbReference type="Gene3D" id="1.20.5.170">
    <property type="match status" value="4"/>
</dbReference>
<dbReference type="GO" id="GO:0009986">
    <property type="term" value="C:cell surface"/>
    <property type="evidence" value="ECO:0007669"/>
    <property type="project" value="UniProtKB-SubCell"/>
</dbReference>
<comment type="similarity">
    <text evidence="3">Belongs to the autotransporter-2 (AT-2) (TC 1.B.40) family.</text>
</comment>
<evidence type="ECO:0000256" key="5">
    <source>
        <dbReference type="ARBA" id="ARBA00022452"/>
    </source>
</evidence>
<keyword evidence="8" id="KW-0653">Protein transport</keyword>
<evidence type="ECO:0000256" key="1">
    <source>
        <dbReference type="ARBA" id="ARBA00004241"/>
    </source>
</evidence>
<comment type="caution">
    <text evidence="15">The sequence shown here is derived from an EMBL/GenBank/DDBJ whole genome shotgun (WGS) entry which is preliminary data.</text>
</comment>